<dbReference type="Proteomes" id="UP000824035">
    <property type="component" value="Unassembled WGS sequence"/>
</dbReference>
<dbReference type="GO" id="GO:0003677">
    <property type="term" value="F:DNA binding"/>
    <property type="evidence" value="ECO:0007669"/>
    <property type="project" value="UniProtKB-KW"/>
</dbReference>
<dbReference type="PANTHER" id="PTHR30204:SF69">
    <property type="entry name" value="MERR-FAMILY TRANSCRIPTIONAL REGULATOR"/>
    <property type="match status" value="1"/>
</dbReference>
<dbReference type="PRINTS" id="PR00040">
    <property type="entry name" value="HTHMERR"/>
</dbReference>
<dbReference type="InterPro" id="IPR009061">
    <property type="entry name" value="DNA-bd_dom_put_sf"/>
</dbReference>
<feature type="transmembrane region" description="Helical" evidence="5">
    <location>
        <begin position="174"/>
        <end position="195"/>
    </location>
</feature>
<reference evidence="7" key="2">
    <citation type="submission" date="2021-04" db="EMBL/GenBank/DDBJ databases">
        <authorList>
            <person name="Gilroy R."/>
        </authorList>
    </citation>
    <scope>NUCLEOTIDE SEQUENCE</scope>
    <source>
        <strain evidence="7">ChiGjej4B4-18154</strain>
    </source>
</reference>
<organism evidence="7 8">
    <name type="scientific">Candidatus Allofournierella merdipullorum</name>
    <dbReference type="NCBI Taxonomy" id="2838595"/>
    <lineage>
        <taxon>Bacteria</taxon>
        <taxon>Bacillati</taxon>
        <taxon>Bacillota</taxon>
        <taxon>Clostridia</taxon>
        <taxon>Eubacteriales</taxon>
        <taxon>Oscillospiraceae</taxon>
        <taxon>Allofournierella</taxon>
    </lineage>
</organism>
<keyword evidence="5" id="KW-0812">Transmembrane</keyword>
<dbReference type="CDD" id="cd00592">
    <property type="entry name" value="HTH_MerR-like"/>
    <property type="match status" value="1"/>
</dbReference>
<dbReference type="RefSeq" id="WP_394969220.1">
    <property type="nucleotide sequence ID" value="NZ_CALXHM010000037.1"/>
</dbReference>
<evidence type="ECO:0000259" key="6">
    <source>
        <dbReference type="PROSITE" id="PS50937"/>
    </source>
</evidence>
<dbReference type="InterPro" id="IPR047057">
    <property type="entry name" value="MerR_fam"/>
</dbReference>
<feature type="transmembrane region" description="Helical" evidence="5">
    <location>
        <begin position="145"/>
        <end position="168"/>
    </location>
</feature>
<evidence type="ECO:0000256" key="2">
    <source>
        <dbReference type="ARBA" id="ARBA00023015"/>
    </source>
</evidence>
<evidence type="ECO:0000256" key="4">
    <source>
        <dbReference type="ARBA" id="ARBA00023163"/>
    </source>
</evidence>
<dbReference type="SUPFAM" id="SSF46955">
    <property type="entry name" value="Putative DNA-binding domain"/>
    <property type="match status" value="1"/>
</dbReference>
<evidence type="ECO:0000256" key="1">
    <source>
        <dbReference type="ARBA" id="ARBA00022491"/>
    </source>
</evidence>
<reference evidence="7" key="1">
    <citation type="journal article" date="2021" name="PeerJ">
        <title>Extensive microbial diversity within the chicken gut microbiome revealed by metagenomics and culture.</title>
        <authorList>
            <person name="Gilroy R."/>
            <person name="Ravi A."/>
            <person name="Getino M."/>
            <person name="Pursley I."/>
            <person name="Horton D.L."/>
            <person name="Alikhan N.F."/>
            <person name="Baker D."/>
            <person name="Gharbi K."/>
            <person name="Hall N."/>
            <person name="Watson M."/>
            <person name="Adriaenssens E.M."/>
            <person name="Foster-Nyarko E."/>
            <person name="Jarju S."/>
            <person name="Secka A."/>
            <person name="Antonio M."/>
            <person name="Oren A."/>
            <person name="Chaudhuri R.R."/>
            <person name="La Ragione R."/>
            <person name="Hildebrand F."/>
            <person name="Pallen M.J."/>
        </authorList>
    </citation>
    <scope>NUCLEOTIDE SEQUENCE</scope>
    <source>
        <strain evidence="7">ChiGjej4B4-18154</strain>
    </source>
</reference>
<dbReference type="AlphaFoldDB" id="A0A9D2J0U2"/>
<sequence length="213" mass="23977">MRIKEVEARVGLSAKNIRFYEKEGLLAPRRQAGNGYRDYNEEDLSRLRRIKLLRKLDVPLEEIGAMLEGTLTLDEGMRRHLVVLESRQKNLDTARQLCAELAKAPGLLAALDPEAALAQVARLEQKGVRFIDVQKTDRKRKAHGAWLSALVFIGLMAMVEGLMVWALTVDPVPLPVALLLAGWPLVFVAGALLALRQRLKEIRKGEEDAYRNY</sequence>
<dbReference type="PANTHER" id="PTHR30204">
    <property type="entry name" value="REDOX-CYCLING DRUG-SENSING TRANSCRIPTIONAL ACTIVATOR SOXR"/>
    <property type="match status" value="1"/>
</dbReference>
<dbReference type="EMBL" id="DXBV01000104">
    <property type="protein sequence ID" value="HIZ31599.1"/>
    <property type="molecule type" value="Genomic_DNA"/>
</dbReference>
<proteinExistence type="predicted"/>
<dbReference type="Gene3D" id="1.10.1660.10">
    <property type="match status" value="1"/>
</dbReference>
<evidence type="ECO:0000313" key="8">
    <source>
        <dbReference type="Proteomes" id="UP000824035"/>
    </source>
</evidence>
<dbReference type="InterPro" id="IPR000551">
    <property type="entry name" value="MerR-type_HTH_dom"/>
</dbReference>
<dbReference type="SMART" id="SM00422">
    <property type="entry name" value="HTH_MERR"/>
    <property type="match status" value="1"/>
</dbReference>
<evidence type="ECO:0000256" key="3">
    <source>
        <dbReference type="ARBA" id="ARBA00023125"/>
    </source>
</evidence>
<feature type="domain" description="HTH merR-type" evidence="6">
    <location>
        <begin position="1"/>
        <end position="69"/>
    </location>
</feature>
<dbReference type="GO" id="GO:0003700">
    <property type="term" value="F:DNA-binding transcription factor activity"/>
    <property type="evidence" value="ECO:0007669"/>
    <property type="project" value="InterPro"/>
</dbReference>
<comment type="caution">
    <text evidence="7">The sequence shown here is derived from an EMBL/GenBank/DDBJ whole genome shotgun (WGS) entry which is preliminary data.</text>
</comment>
<keyword evidence="5" id="KW-0472">Membrane</keyword>
<dbReference type="Pfam" id="PF13411">
    <property type="entry name" value="MerR_1"/>
    <property type="match status" value="1"/>
</dbReference>
<evidence type="ECO:0000313" key="7">
    <source>
        <dbReference type="EMBL" id="HIZ31599.1"/>
    </source>
</evidence>
<keyword evidence="5" id="KW-1133">Transmembrane helix</keyword>
<keyword evidence="1" id="KW-0678">Repressor</keyword>
<protein>
    <submittedName>
        <fullName evidence="7">MerR family transcriptional regulator</fullName>
    </submittedName>
</protein>
<name>A0A9D2J0U2_9FIRM</name>
<dbReference type="PROSITE" id="PS50937">
    <property type="entry name" value="HTH_MERR_2"/>
    <property type="match status" value="1"/>
</dbReference>
<accession>A0A9D2J0U2</accession>
<keyword evidence="2" id="KW-0805">Transcription regulation</keyword>
<keyword evidence="4" id="KW-0804">Transcription</keyword>
<keyword evidence="3" id="KW-0238">DNA-binding</keyword>
<gene>
    <name evidence="7" type="ORF">H9813_10285</name>
</gene>
<evidence type="ECO:0000256" key="5">
    <source>
        <dbReference type="SAM" id="Phobius"/>
    </source>
</evidence>